<dbReference type="Proteomes" id="UP000489600">
    <property type="component" value="Unassembled WGS sequence"/>
</dbReference>
<dbReference type="AlphaFoldDB" id="A0A565CN94"/>
<accession>A0A565CN94</accession>
<sequence length="269" mass="29885">MIEVDEIGKNLSYNPRSDSSCCASSVTSNDGQGTRAPSVVASHMGLESLPVPNVQEPRFNPDLDPLFLGPSRNTNKWDAYENLGYLNLRSDYDGNSWDHLDSRTNNGRNRPIERFQSETFPPRSAKPICVTNNRLLSPIRSPGFVPSRNPIYLMEAASRMIEPSPRIVARTRFSPSDSTSSVPMRILDLREKLEAAQKVSSRQVSNEKRTSTSITTPSTSKFMGKSSSDGLKGKVKPPYVSAQAKTSTTPVSVIRNLQAKRRKQMLKRP</sequence>
<evidence type="ECO:0000256" key="1">
    <source>
        <dbReference type="SAM" id="MobiDB-lite"/>
    </source>
</evidence>
<proteinExistence type="predicted"/>
<dbReference type="Pfam" id="PF14383">
    <property type="entry name" value="VARLMGL"/>
    <property type="match status" value="1"/>
</dbReference>
<evidence type="ECO:0000259" key="2">
    <source>
        <dbReference type="Pfam" id="PF14383"/>
    </source>
</evidence>
<dbReference type="InterPro" id="IPR032795">
    <property type="entry name" value="DUF3741-assoc"/>
</dbReference>
<feature type="compositionally biased region" description="Low complexity" evidence="1">
    <location>
        <begin position="211"/>
        <end position="220"/>
    </location>
</feature>
<evidence type="ECO:0000313" key="3">
    <source>
        <dbReference type="EMBL" id="VVB15062.1"/>
    </source>
</evidence>
<feature type="region of interest" description="Disordered" evidence="1">
    <location>
        <begin position="197"/>
        <end position="255"/>
    </location>
</feature>
<dbReference type="PANTHER" id="PTHR21726:SF69">
    <property type="entry name" value="DUF4378 DOMAIN-CONTAINING PROTEIN"/>
    <property type="match status" value="1"/>
</dbReference>
<comment type="caution">
    <text evidence="3">The sequence shown here is derived from an EMBL/GenBank/DDBJ whole genome shotgun (WGS) entry which is preliminary data.</text>
</comment>
<evidence type="ECO:0000313" key="4">
    <source>
        <dbReference type="Proteomes" id="UP000489600"/>
    </source>
</evidence>
<dbReference type="EMBL" id="CABITT030000008">
    <property type="protein sequence ID" value="VVB15062.1"/>
    <property type="molecule type" value="Genomic_DNA"/>
</dbReference>
<gene>
    <name evidence="3" type="ORF">ANE_LOCUS25506</name>
</gene>
<dbReference type="PANTHER" id="PTHR21726">
    <property type="entry name" value="PHOSPHATIDYLINOSITOL N-ACETYLGLUCOSAMINYLTRANSFERASE SUBUNIT P DOWN SYNDROME CRITICAL REGION PROTEIN 5 -RELATED"/>
    <property type="match status" value="1"/>
</dbReference>
<feature type="compositionally biased region" description="Low complexity" evidence="1">
    <location>
        <begin position="17"/>
        <end position="28"/>
    </location>
</feature>
<feature type="region of interest" description="Disordered" evidence="1">
    <location>
        <begin position="15"/>
        <end position="37"/>
    </location>
</feature>
<organism evidence="3 4">
    <name type="scientific">Arabis nemorensis</name>
    <dbReference type="NCBI Taxonomy" id="586526"/>
    <lineage>
        <taxon>Eukaryota</taxon>
        <taxon>Viridiplantae</taxon>
        <taxon>Streptophyta</taxon>
        <taxon>Embryophyta</taxon>
        <taxon>Tracheophyta</taxon>
        <taxon>Spermatophyta</taxon>
        <taxon>Magnoliopsida</taxon>
        <taxon>eudicotyledons</taxon>
        <taxon>Gunneridae</taxon>
        <taxon>Pentapetalae</taxon>
        <taxon>rosids</taxon>
        <taxon>malvids</taxon>
        <taxon>Brassicales</taxon>
        <taxon>Brassicaceae</taxon>
        <taxon>Arabideae</taxon>
        <taxon>Arabis</taxon>
    </lineage>
</organism>
<dbReference type="OrthoDB" id="765769at2759"/>
<name>A0A565CN94_9BRAS</name>
<keyword evidence="4" id="KW-1185">Reference proteome</keyword>
<reference evidence="3" key="1">
    <citation type="submission" date="2019-07" db="EMBL/GenBank/DDBJ databases">
        <authorList>
            <person name="Dittberner H."/>
        </authorList>
    </citation>
    <scope>NUCLEOTIDE SEQUENCE [LARGE SCALE GENOMIC DNA]</scope>
</reference>
<protein>
    <recommendedName>
        <fullName evidence="2">DUF3741 domain-containing protein</fullName>
    </recommendedName>
</protein>
<feature type="domain" description="DUF3741" evidence="2">
    <location>
        <begin position="24"/>
        <end position="50"/>
    </location>
</feature>